<evidence type="ECO:0000259" key="2">
    <source>
        <dbReference type="PROSITE" id="PS50850"/>
    </source>
</evidence>
<gene>
    <name evidence="3" type="ordered locus">Mbur_0076</name>
</gene>
<keyword evidence="1" id="KW-0472">Membrane</keyword>
<feature type="transmembrane region" description="Helical" evidence="1">
    <location>
        <begin position="51"/>
        <end position="71"/>
    </location>
</feature>
<dbReference type="KEGG" id="mbu:Mbur_0076"/>
<dbReference type="Proteomes" id="UP000001979">
    <property type="component" value="Chromosome"/>
</dbReference>
<dbReference type="InterPro" id="IPR011701">
    <property type="entry name" value="MFS"/>
</dbReference>
<dbReference type="InterPro" id="IPR036259">
    <property type="entry name" value="MFS_trans_sf"/>
</dbReference>
<evidence type="ECO:0000256" key="1">
    <source>
        <dbReference type="SAM" id="Phobius"/>
    </source>
</evidence>
<dbReference type="InterPro" id="IPR020846">
    <property type="entry name" value="MFS_dom"/>
</dbReference>
<organism evidence="3 4">
    <name type="scientific">Methanococcoides burtonii (strain DSM 6242 / NBRC 107633 / OCM 468 / ACE-M)</name>
    <dbReference type="NCBI Taxonomy" id="259564"/>
    <lineage>
        <taxon>Archaea</taxon>
        <taxon>Methanobacteriati</taxon>
        <taxon>Methanobacteriota</taxon>
        <taxon>Stenosarchaea group</taxon>
        <taxon>Methanomicrobia</taxon>
        <taxon>Methanosarcinales</taxon>
        <taxon>Methanosarcinaceae</taxon>
        <taxon>Methanococcoides</taxon>
    </lineage>
</organism>
<keyword evidence="4" id="KW-1185">Reference proteome</keyword>
<name>Q12ZM9_METBU</name>
<accession>Q12ZM9</accession>
<dbReference type="Gene3D" id="1.20.1250.20">
    <property type="entry name" value="MFS general substrate transporter like domains"/>
    <property type="match status" value="1"/>
</dbReference>
<dbReference type="PROSITE" id="PS50850">
    <property type="entry name" value="MFS"/>
    <property type="match status" value="1"/>
</dbReference>
<dbReference type="GO" id="GO:0022857">
    <property type="term" value="F:transmembrane transporter activity"/>
    <property type="evidence" value="ECO:0007669"/>
    <property type="project" value="InterPro"/>
</dbReference>
<dbReference type="HOGENOM" id="CLU_2712799_0_0_2"/>
<proteinExistence type="predicted"/>
<reference evidence="4" key="1">
    <citation type="journal article" date="2009" name="ISME J.">
        <title>The genome sequence of the psychrophilic archaeon, Methanococcoides burtonii: the role of genome evolution in cold adaptation.</title>
        <authorList>
            <person name="Allen M.A."/>
            <person name="Lauro F.M."/>
            <person name="Williams T.J."/>
            <person name="Burg D."/>
            <person name="Siddiqui K.S."/>
            <person name="De Francisci D."/>
            <person name="Chong K.W."/>
            <person name="Pilak O."/>
            <person name="Chew H.H."/>
            <person name="De Maere M.Z."/>
            <person name="Ting L."/>
            <person name="Katrib M."/>
            <person name="Ng C."/>
            <person name="Sowers K.R."/>
            <person name="Galperin M.Y."/>
            <person name="Anderson I.J."/>
            <person name="Ivanova N."/>
            <person name="Dalin E."/>
            <person name="Martinez M."/>
            <person name="Lapidus A."/>
            <person name="Hauser L."/>
            <person name="Land M."/>
            <person name="Thomas T."/>
            <person name="Cavicchioli R."/>
        </authorList>
    </citation>
    <scope>NUCLEOTIDE SEQUENCE [LARGE SCALE GENOMIC DNA]</scope>
    <source>
        <strain evidence="4">DSM 6242 / NBRC 107633 / OCM 468 / ACE-M</strain>
    </source>
</reference>
<keyword evidence="1" id="KW-1133">Transmembrane helix</keyword>
<protein>
    <submittedName>
        <fullName evidence="3">Major facilitator superfamily transporter, small</fullName>
    </submittedName>
</protein>
<keyword evidence="1" id="KW-0812">Transmembrane</keyword>
<sequence length="72" mass="7568">MWPSILSIISKIAGENNQGAVQGFASSFSSLASILGLILGGFFYEIFGGRAFIVAAVIIYTVVPAVLQNAFL</sequence>
<dbReference type="AlphaFoldDB" id="Q12ZM9"/>
<dbReference type="Pfam" id="PF07690">
    <property type="entry name" value="MFS_1"/>
    <property type="match status" value="1"/>
</dbReference>
<evidence type="ECO:0000313" key="4">
    <source>
        <dbReference type="Proteomes" id="UP000001979"/>
    </source>
</evidence>
<dbReference type="EMBL" id="CP000300">
    <property type="protein sequence ID" value="ABE51097.1"/>
    <property type="molecule type" value="Genomic_DNA"/>
</dbReference>
<feature type="transmembrane region" description="Helical" evidence="1">
    <location>
        <begin position="20"/>
        <end position="44"/>
    </location>
</feature>
<feature type="domain" description="Major facilitator superfamily (MFS) profile" evidence="2">
    <location>
        <begin position="1"/>
        <end position="72"/>
    </location>
</feature>
<evidence type="ECO:0000313" key="3">
    <source>
        <dbReference type="EMBL" id="ABE51097.1"/>
    </source>
</evidence>
<dbReference type="SUPFAM" id="SSF103473">
    <property type="entry name" value="MFS general substrate transporter"/>
    <property type="match status" value="1"/>
</dbReference>